<dbReference type="Pfam" id="PF00015">
    <property type="entry name" value="MCPsignal"/>
    <property type="match status" value="1"/>
</dbReference>
<dbReference type="InterPro" id="IPR051310">
    <property type="entry name" value="MCP_chemotaxis"/>
</dbReference>
<evidence type="ECO:0000256" key="9">
    <source>
        <dbReference type="SAM" id="MobiDB-lite"/>
    </source>
</evidence>
<keyword evidence="3" id="KW-0488">Methylation</keyword>
<proteinExistence type="inferred from homology"/>
<evidence type="ECO:0000259" key="12">
    <source>
        <dbReference type="PROSITE" id="PS50111"/>
    </source>
</evidence>
<evidence type="ECO:0000256" key="5">
    <source>
        <dbReference type="ARBA" id="ARBA00022989"/>
    </source>
</evidence>
<evidence type="ECO:0000256" key="1">
    <source>
        <dbReference type="ARBA" id="ARBA00004651"/>
    </source>
</evidence>
<evidence type="ECO:0000256" key="4">
    <source>
        <dbReference type="ARBA" id="ARBA00022692"/>
    </source>
</evidence>
<feature type="region of interest" description="Disordered" evidence="9">
    <location>
        <begin position="521"/>
        <end position="584"/>
    </location>
</feature>
<protein>
    <submittedName>
        <fullName evidence="13">Methyl-accepting chemotaxis protein</fullName>
    </submittedName>
</protein>
<comment type="similarity">
    <text evidence="7">Belongs to the methyl-accepting chemotaxis (MCP) protein family.</text>
</comment>
<keyword evidence="14" id="KW-1185">Reference proteome</keyword>
<dbReference type="PANTHER" id="PTHR43531:SF14">
    <property type="entry name" value="METHYL-ACCEPTING CHEMOTAXIS PROTEIN I-RELATED"/>
    <property type="match status" value="1"/>
</dbReference>
<dbReference type="CDD" id="cd11386">
    <property type="entry name" value="MCP_signal"/>
    <property type="match status" value="1"/>
</dbReference>
<dbReference type="Gene3D" id="3.30.450.20">
    <property type="entry name" value="PAS domain"/>
    <property type="match status" value="1"/>
</dbReference>
<keyword evidence="8" id="KW-0807">Transducer</keyword>
<organism evidence="13 14">
    <name type="scientific">Acidovorax lacteus</name>
    <dbReference type="NCBI Taxonomy" id="1924988"/>
    <lineage>
        <taxon>Bacteria</taxon>
        <taxon>Pseudomonadati</taxon>
        <taxon>Pseudomonadota</taxon>
        <taxon>Betaproteobacteria</taxon>
        <taxon>Burkholderiales</taxon>
        <taxon>Comamonadaceae</taxon>
        <taxon>Acidovorax</taxon>
    </lineage>
</organism>
<feature type="signal peptide" evidence="11">
    <location>
        <begin position="1"/>
        <end position="19"/>
    </location>
</feature>
<dbReference type="EMBL" id="BAABEX010000004">
    <property type="protein sequence ID" value="GAA4419292.1"/>
    <property type="molecule type" value="Genomic_DNA"/>
</dbReference>
<evidence type="ECO:0000256" key="6">
    <source>
        <dbReference type="ARBA" id="ARBA00023136"/>
    </source>
</evidence>
<keyword evidence="6 10" id="KW-0472">Membrane</keyword>
<keyword evidence="5 10" id="KW-1133">Transmembrane helix</keyword>
<dbReference type="Pfam" id="PF17200">
    <property type="entry name" value="sCache_2"/>
    <property type="match status" value="1"/>
</dbReference>
<keyword evidence="2" id="KW-1003">Cell membrane</keyword>
<dbReference type="SMART" id="SM00283">
    <property type="entry name" value="MA"/>
    <property type="match status" value="1"/>
</dbReference>
<evidence type="ECO:0000313" key="13">
    <source>
        <dbReference type="EMBL" id="GAA4419292.1"/>
    </source>
</evidence>
<dbReference type="SMART" id="SM01049">
    <property type="entry name" value="Cache_2"/>
    <property type="match status" value="1"/>
</dbReference>
<comment type="subcellular location">
    <subcellularLocation>
        <location evidence="1">Cell membrane</location>
        <topology evidence="1">Multi-pass membrane protein</topology>
    </subcellularLocation>
</comment>
<accession>A0ABP8L0H4</accession>
<dbReference type="Gene3D" id="1.10.287.950">
    <property type="entry name" value="Methyl-accepting chemotaxis protein"/>
    <property type="match status" value="1"/>
</dbReference>
<evidence type="ECO:0000256" key="8">
    <source>
        <dbReference type="PROSITE-ProRule" id="PRU00284"/>
    </source>
</evidence>
<dbReference type="InterPro" id="IPR033480">
    <property type="entry name" value="sCache_2"/>
</dbReference>
<evidence type="ECO:0000256" key="2">
    <source>
        <dbReference type="ARBA" id="ARBA00022475"/>
    </source>
</evidence>
<evidence type="ECO:0000313" key="14">
    <source>
        <dbReference type="Proteomes" id="UP001501788"/>
    </source>
</evidence>
<reference evidence="14" key="1">
    <citation type="journal article" date="2019" name="Int. J. Syst. Evol. Microbiol.">
        <title>The Global Catalogue of Microorganisms (GCM) 10K type strain sequencing project: providing services to taxonomists for standard genome sequencing and annotation.</title>
        <authorList>
            <consortium name="The Broad Institute Genomics Platform"/>
            <consortium name="The Broad Institute Genome Sequencing Center for Infectious Disease"/>
            <person name="Wu L."/>
            <person name="Ma J."/>
        </authorList>
    </citation>
    <scope>NUCLEOTIDE SEQUENCE [LARGE SCALE GENOMIC DNA]</scope>
    <source>
        <strain evidence="14">JCM 31890</strain>
    </source>
</reference>
<comment type="caution">
    <text evidence="13">The sequence shown here is derived from an EMBL/GenBank/DDBJ whole genome shotgun (WGS) entry which is preliminary data.</text>
</comment>
<sequence>MNKLSFKMKILLMLGTALAALLVMAITSLVSERRQIIDSRKEQLITAVQSAHSIVTAYQSKASSGAMSAEDAQKAAKEALRVSRYGGPEGKTEYFYIWTLDSVGVMHPIKPEWEGQNMAGKVKDGSGTDILKTISDALKASKDGKAFVPTMFARPGQTELVPKLQYAIRVDGWNWMVGSGLYTDDIDQQVRNALLKDLLLVVVVMGAVAAVGYVVTRSVLNQIGGEPSEAIAVMAQVAQGNLDTQIPTGHPGSVLDSLAQMVTSLRRLVTEVRSATDSIATASSEIAQGNNDLAHRTEDTASNLQTTASSMEELTSTVKQTSDSAQTANQLATSAAEVAARGGSVVSQVVSTMQEINQSSAKIADIIGVIDGIAFQTNILALNAAVEAARAGEQGRGFAVVAGEVRNLAQRSAEAAKEIKSLIHASVEKVESGSSLVGNAGETMNEIVASVQRVTDIIGEIRAATLEQSQGIAQVNTAMNQLDQMTQQNSALVEESTAAADSLREQALKLTEVVALFRVDGGTGSPRPAPAAAPRSAARPAPARAPLPAGKPKAAVPPVAKPAAALPPKASKPSGDDGGDWESF</sequence>
<keyword evidence="11" id="KW-0732">Signal</keyword>
<feature type="transmembrane region" description="Helical" evidence="10">
    <location>
        <begin position="198"/>
        <end position="216"/>
    </location>
</feature>
<keyword evidence="4 10" id="KW-0812">Transmembrane</keyword>
<dbReference type="InterPro" id="IPR004089">
    <property type="entry name" value="MCPsignal_dom"/>
</dbReference>
<dbReference type="Proteomes" id="UP001501788">
    <property type="component" value="Unassembled WGS sequence"/>
</dbReference>
<evidence type="ECO:0000256" key="3">
    <source>
        <dbReference type="ARBA" id="ARBA00022481"/>
    </source>
</evidence>
<evidence type="ECO:0000256" key="11">
    <source>
        <dbReference type="SAM" id="SignalP"/>
    </source>
</evidence>
<feature type="compositionally biased region" description="Low complexity" evidence="9">
    <location>
        <begin position="530"/>
        <end position="573"/>
    </location>
</feature>
<dbReference type="PANTHER" id="PTHR43531">
    <property type="entry name" value="PROTEIN ICFG"/>
    <property type="match status" value="1"/>
</dbReference>
<name>A0ABP8L0H4_9BURK</name>
<feature type="chain" id="PRO_5045905417" evidence="11">
    <location>
        <begin position="20"/>
        <end position="584"/>
    </location>
</feature>
<dbReference type="RefSeq" id="WP_345060957.1">
    <property type="nucleotide sequence ID" value="NZ_BAABEX010000004.1"/>
</dbReference>
<evidence type="ECO:0000256" key="7">
    <source>
        <dbReference type="ARBA" id="ARBA00029447"/>
    </source>
</evidence>
<dbReference type="PROSITE" id="PS50111">
    <property type="entry name" value="CHEMOTAXIS_TRANSDUC_2"/>
    <property type="match status" value="1"/>
</dbReference>
<feature type="domain" description="Methyl-accepting transducer" evidence="12">
    <location>
        <begin position="275"/>
        <end position="504"/>
    </location>
</feature>
<dbReference type="SUPFAM" id="SSF58104">
    <property type="entry name" value="Methyl-accepting chemotaxis protein (MCP) signaling domain"/>
    <property type="match status" value="1"/>
</dbReference>
<dbReference type="PRINTS" id="PR00260">
    <property type="entry name" value="CHEMTRNSDUCR"/>
</dbReference>
<gene>
    <name evidence="13" type="ORF">GCM10023090_05430</name>
</gene>
<evidence type="ECO:0000256" key="10">
    <source>
        <dbReference type="SAM" id="Phobius"/>
    </source>
</evidence>
<dbReference type="InterPro" id="IPR004090">
    <property type="entry name" value="Chemotax_Me-accpt_rcpt"/>
</dbReference>